<reference evidence="1" key="1">
    <citation type="submission" date="2022-07" db="EMBL/GenBank/DDBJ databases">
        <title>Phylogenomic reconstructions and comparative analyses of Kickxellomycotina fungi.</title>
        <authorList>
            <person name="Reynolds N.K."/>
            <person name="Stajich J.E."/>
            <person name="Barry K."/>
            <person name="Grigoriev I.V."/>
            <person name="Crous P."/>
            <person name="Smith M.E."/>
        </authorList>
    </citation>
    <scope>NUCLEOTIDE SEQUENCE</scope>
    <source>
        <strain evidence="1">NBRC 32514</strain>
    </source>
</reference>
<gene>
    <name evidence="1" type="ORF">LPJ53_006031</name>
</gene>
<sequence>MNSETWPDHRTSNLWMSPVEKRMISGSKAIRSTSGWFVRSQDADTIRDWRSELMTKHGLSDDAAAYVIDELGYYANIEHVCVGNNARPSVIDMVWTGRISSFDLKHYVSTVLENMPEKWKSWSDTLEMKHEYDPVDNRTGKRWAYGCRVLSLVDPGLYPLDYLRTPISSLPSTSPHSMLTNPEFGTVPGSKSSWDAAILRLNQNLSNREMPTRVFDLSPSDEKSRYAWIPAEIYVDSKDSHIEFR</sequence>
<proteinExistence type="predicted"/>
<evidence type="ECO:0000313" key="2">
    <source>
        <dbReference type="Proteomes" id="UP001149813"/>
    </source>
</evidence>
<dbReference type="Proteomes" id="UP001149813">
    <property type="component" value="Unassembled WGS sequence"/>
</dbReference>
<protein>
    <submittedName>
        <fullName evidence="1">Uncharacterized protein</fullName>
    </submittedName>
</protein>
<organism evidence="1 2">
    <name type="scientific">Coemansia erecta</name>
    <dbReference type="NCBI Taxonomy" id="147472"/>
    <lineage>
        <taxon>Eukaryota</taxon>
        <taxon>Fungi</taxon>
        <taxon>Fungi incertae sedis</taxon>
        <taxon>Zoopagomycota</taxon>
        <taxon>Kickxellomycotina</taxon>
        <taxon>Kickxellomycetes</taxon>
        <taxon>Kickxellales</taxon>
        <taxon>Kickxellaceae</taxon>
        <taxon>Coemansia</taxon>
    </lineage>
</organism>
<evidence type="ECO:0000313" key="1">
    <source>
        <dbReference type="EMBL" id="KAJ1719148.1"/>
    </source>
</evidence>
<name>A0A9W7XUX5_9FUNG</name>
<dbReference type="AlphaFoldDB" id="A0A9W7XUX5"/>
<feature type="non-terminal residue" evidence="1">
    <location>
        <position position="245"/>
    </location>
</feature>
<dbReference type="OrthoDB" id="415532at2759"/>
<keyword evidence="2" id="KW-1185">Reference proteome</keyword>
<comment type="caution">
    <text evidence="1">The sequence shown here is derived from an EMBL/GenBank/DDBJ whole genome shotgun (WGS) entry which is preliminary data.</text>
</comment>
<accession>A0A9W7XUX5</accession>
<dbReference type="EMBL" id="JANBOJ010000477">
    <property type="protein sequence ID" value="KAJ1719148.1"/>
    <property type="molecule type" value="Genomic_DNA"/>
</dbReference>